<keyword evidence="8" id="KW-1185">Reference proteome</keyword>
<comment type="subcellular location">
    <subcellularLocation>
        <location evidence="1">Membrane</location>
        <topology evidence="1">Multi-pass membrane protein</topology>
    </subcellularLocation>
</comment>
<evidence type="ECO:0000256" key="5">
    <source>
        <dbReference type="SAM" id="MobiDB-lite"/>
    </source>
</evidence>
<gene>
    <name evidence="7" type="ORF">EV356DRAFT_508855</name>
</gene>
<dbReference type="AlphaFoldDB" id="A0A6A6HJ89"/>
<feature type="transmembrane region" description="Helical" evidence="6">
    <location>
        <begin position="282"/>
        <end position="303"/>
    </location>
</feature>
<reference evidence="7" key="1">
    <citation type="journal article" date="2020" name="Stud. Mycol.">
        <title>101 Dothideomycetes genomes: a test case for predicting lifestyles and emergence of pathogens.</title>
        <authorList>
            <person name="Haridas S."/>
            <person name="Albert R."/>
            <person name="Binder M."/>
            <person name="Bloem J."/>
            <person name="Labutti K."/>
            <person name="Salamov A."/>
            <person name="Andreopoulos B."/>
            <person name="Baker S."/>
            <person name="Barry K."/>
            <person name="Bills G."/>
            <person name="Bluhm B."/>
            <person name="Cannon C."/>
            <person name="Castanera R."/>
            <person name="Culley D."/>
            <person name="Daum C."/>
            <person name="Ezra D."/>
            <person name="Gonzalez J."/>
            <person name="Henrissat B."/>
            <person name="Kuo A."/>
            <person name="Liang C."/>
            <person name="Lipzen A."/>
            <person name="Lutzoni F."/>
            <person name="Magnuson J."/>
            <person name="Mondo S."/>
            <person name="Nolan M."/>
            <person name="Ohm R."/>
            <person name="Pangilinan J."/>
            <person name="Park H.-J."/>
            <person name="Ramirez L."/>
            <person name="Alfaro M."/>
            <person name="Sun H."/>
            <person name="Tritt A."/>
            <person name="Yoshinaga Y."/>
            <person name="Zwiers L.-H."/>
            <person name="Turgeon B."/>
            <person name="Goodwin S."/>
            <person name="Spatafora J."/>
            <person name="Crous P."/>
            <person name="Grigoriev I."/>
        </authorList>
    </citation>
    <scope>NUCLEOTIDE SEQUENCE</scope>
    <source>
        <strain evidence="7">Tuck. ex Michener</strain>
    </source>
</reference>
<feature type="transmembrane region" description="Helical" evidence="6">
    <location>
        <begin position="117"/>
        <end position="135"/>
    </location>
</feature>
<dbReference type="GO" id="GO:0016020">
    <property type="term" value="C:membrane"/>
    <property type="evidence" value="ECO:0007669"/>
    <property type="project" value="UniProtKB-SubCell"/>
</dbReference>
<dbReference type="PANTHER" id="PTHR23423">
    <property type="entry name" value="ORGANIC SOLUTE TRANSPORTER-RELATED"/>
    <property type="match status" value="1"/>
</dbReference>
<evidence type="ECO:0000256" key="3">
    <source>
        <dbReference type="ARBA" id="ARBA00022989"/>
    </source>
</evidence>
<name>A0A6A6HJ89_VIRVR</name>
<dbReference type="Pfam" id="PF03619">
    <property type="entry name" value="Solute_trans_a"/>
    <property type="match status" value="1"/>
</dbReference>
<keyword evidence="2 6" id="KW-0812">Transmembrane</keyword>
<proteinExistence type="predicted"/>
<accession>A0A6A6HJ89</accession>
<dbReference type="OrthoDB" id="5348404at2759"/>
<evidence type="ECO:0008006" key="9">
    <source>
        <dbReference type="Google" id="ProtNLM"/>
    </source>
</evidence>
<evidence type="ECO:0000256" key="6">
    <source>
        <dbReference type="SAM" id="Phobius"/>
    </source>
</evidence>
<feature type="region of interest" description="Disordered" evidence="5">
    <location>
        <begin position="388"/>
        <end position="411"/>
    </location>
</feature>
<dbReference type="Proteomes" id="UP000800092">
    <property type="component" value="Unassembled WGS sequence"/>
</dbReference>
<feature type="transmembrane region" description="Helical" evidence="6">
    <location>
        <begin position="47"/>
        <end position="72"/>
    </location>
</feature>
<feature type="transmembrane region" description="Helical" evidence="6">
    <location>
        <begin position="84"/>
        <end position="105"/>
    </location>
</feature>
<feature type="compositionally biased region" description="Polar residues" evidence="5">
    <location>
        <begin position="388"/>
        <end position="403"/>
    </location>
</feature>
<evidence type="ECO:0000256" key="1">
    <source>
        <dbReference type="ARBA" id="ARBA00004141"/>
    </source>
</evidence>
<feature type="transmembrane region" description="Helical" evidence="6">
    <location>
        <begin position="241"/>
        <end position="262"/>
    </location>
</feature>
<evidence type="ECO:0000313" key="7">
    <source>
        <dbReference type="EMBL" id="KAF2238186.1"/>
    </source>
</evidence>
<evidence type="ECO:0000313" key="8">
    <source>
        <dbReference type="Proteomes" id="UP000800092"/>
    </source>
</evidence>
<dbReference type="SMART" id="SM01417">
    <property type="entry name" value="Solute_trans_a"/>
    <property type="match status" value="1"/>
</dbReference>
<evidence type="ECO:0000256" key="4">
    <source>
        <dbReference type="ARBA" id="ARBA00023136"/>
    </source>
</evidence>
<sequence length="411" mass="46160">MSATSTAAAAAVSKALASQLAEAKAHCTSPAFFQEAAPIFNEWTLHNILTFVAGMCTLFTMTLSFGLAIFHLANYVNPVEQKQFVRIVITPAVFAIFNFFGVWFYDAAPYLEPIADYYEIFALVALFYLCLNYATPEEGQREAFFRELERIDARKKTKLHNQGSLRWFYVIWFLVFQSLVSRFFTTISTWVSTATLCPLNHDIIYAKVIISVIESFSTSLALTGIITFCTRLRPIMRAHQVLAKLVTFKLIVFIQIIQTVIFPALSQAGVFTPAKTVAIDDWTVGIPAFLTCCEMLIFSVAFLHPFRPGPYLPPKGADSNSMESLHAAGSQYQQRHGFWHALLDVLNLWDILSGIWFHYAVVPYFFHKDYNEAGMPAAGGLKVIESESSGSAPEWNQESQTAKNLRMAQDN</sequence>
<organism evidence="7 8">
    <name type="scientific">Viridothelium virens</name>
    <name type="common">Speckled blister lichen</name>
    <name type="synonym">Trypethelium virens</name>
    <dbReference type="NCBI Taxonomy" id="1048519"/>
    <lineage>
        <taxon>Eukaryota</taxon>
        <taxon>Fungi</taxon>
        <taxon>Dikarya</taxon>
        <taxon>Ascomycota</taxon>
        <taxon>Pezizomycotina</taxon>
        <taxon>Dothideomycetes</taxon>
        <taxon>Dothideomycetes incertae sedis</taxon>
        <taxon>Trypetheliales</taxon>
        <taxon>Trypetheliaceae</taxon>
        <taxon>Viridothelium</taxon>
    </lineage>
</organism>
<protein>
    <recommendedName>
        <fullName evidence="9">DUF300-domain-containing protein</fullName>
    </recommendedName>
</protein>
<keyword evidence="3 6" id="KW-1133">Transmembrane helix</keyword>
<dbReference type="InterPro" id="IPR005178">
    <property type="entry name" value="Ostalpha/TMEM184C"/>
</dbReference>
<feature type="transmembrane region" description="Helical" evidence="6">
    <location>
        <begin position="204"/>
        <end position="229"/>
    </location>
</feature>
<keyword evidence="4 6" id="KW-0472">Membrane</keyword>
<feature type="transmembrane region" description="Helical" evidence="6">
    <location>
        <begin position="164"/>
        <end position="184"/>
    </location>
</feature>
<dbReference type="EMBL" id="ML991777">
    <property type="protein sequence ID" value="KAF2238186.1"/>
    <property type="molecule type" value="Genomic_DNA"/>
</dbReference>
<evidence type="ECO:0000256" key="2">
    <source>
        <dbReference type="ARBA" id="ARBA00022692"/>
    </source>
</evidence>